<feature type="signal peptide" evidence="2">
    <location>
        <begin position="1"/>
        <end position="20"/>
    </location>
</feature>
<keyword evidence="2" id="KW-0732">Signal</keyword>
<proteinExistence type="predicted"/>
<comment type="caution">
    <text evidence="3">The sequence shown here is derived from an EMBL/GenBank/DDBJ whole genome shotgun (WGS) entry which is preliminary data.</text>
</comment>
<evidence type="ECO:0000256" key="1">
    <source>
        <dbReference type="SAM" id="MobiDB-lite"/>
    </source>
</evidence>
<reference evidence="3 4" key="1">
    <citation type="submission" date="2018-08" db="EMBL/GenBank/DDBJ databases">
        <title>Genomic Encyclopedia of Type Strains, Phase III (KMG-III): the genomes of soil and plant-associated and newly described type strains.</title>
        <authorList>
            <person name="Whitman W."/>
        </authorList>
    </citation>
    <scope>NUCLEOTIDE SEQUENCE [LARGE SCALE GENOMIC DNA]</scope>
    <source>
        <strain evidence="3 4">CECT 7375</strain>
    </source>
</reference>
<feature type="chain" id="PRO_5017796266" evidence="2">
    <location>
        <begin position="21"/>
        <end position="257"/>
    </location>
</feature>
<keyword evidence="4" id="KW-1185">Reference proteome</keyword>
<evidence type="ECO:0000313" key="4">
    <source>
        <dbReference type="Proteomes" id="UP000256542"/>
    </source>
</evidence>
<organism evidence="3 4">
    <name type="scientific">Marinomonas pollencensis</name>
    <dbReference type="NCBI Taxonomy" id="491954"/>
    <lineage>
        <taxon>Bacteria</taxon>
        <taxon>Pseudomonadati</taxon>
        <taxon>Pseudomonadota</taxon>
        <taxon>Gammaproteobacteria</taxon>
        <taxon>Oceanospirillales</taxon>
        <taxon>Oceanospirillaceae</taxon>
        <taxon>Marinomonas</taxon>
    </lineage>
</organism>
<dbReference type="EMBL" id="QUNG01000005">
    <property type="protein sequence ID" value="REG83774.1"/>
    <property type="molecule type" value="Genomic_DNA"/>
</dbReference>
<dbReference type="OrthoDB" id="5292716at2"/>
<dbReference type="Proteomes" id="UP000256542">
    <property type="component" value="Unassembled WGS sequence"/>
</dbReference>
<evidence type="ECO:0000256" key="2">
    <source>
        <dbReference type="SAM" id="SignalP"/>
    </source>
</evidence>
<accession>A0A3E0DLW8</accession>
<dbReference type="Pfam" id="PF04338">
    <property type="entry name" value="DUF481"/>
    <property type="match status" value="1"/>
</dbReference>
<dbReference type="RefSeq" id="WP_115897459.1">
    <property type="nucleotide sequence ID" value="NZ_QUNG01000005.1"/>
</dbReference>
<protein>
    <submittedName>
        <fullName evidence="3">Putative salt-induced outer membrane protein YdiY</fullName>
    </submittedName>
</protein>
<dbReference type="InterPro" id="IPR007433">
    <property type="entry name" value="DUF481"/>
</dbReference>
<sequence length="257" mass="28930">MKPSYHLPLIALLATQAVQAAGNDSPPEKKTNPQNKTQKPWQGSVELGVILTTGNSDTTNINSKFNLVQQLETWRNTYTFTSLYANSDDTTTEEQYRGAIQSDYIFNDHQFWYIRGAYDKNLFSGYEYQSSASTGYGNRFWQKEDGSYLEASAGGGYRSNKIDEDNTTDDSERTPIVRFSGTYEKHLSKTSLFKQELNTEIGTENGSSITESISSLQANVVDNLAMKISYRVKYSSNVPEDTKKTDTETTVSMLYSF</sequence>
<evidence type="ECO:0000313" key="3">
    <source>
        <dbReference type="EMBL" id="REG83774.1"/>
    </source>
</evidence>
<name>A0A3E0DLW8_9GAMM</name>
<feature type="region of interest" description="Disordered" evidence="1">
    <location>
        <begin position="20"/>
        <end position="40"/>
    </location>
</feature>
<gene>
    <name evidence="3" type="ORF">DFP81_105140</name>
</gene>
<dbReference type="AlphaFoldDB" id="A0A3E0DLW8"/>